<evidence type="ECO:0000256" key="3">
    <source>
        <dbReference type="ARBA" id="ARBA00023015"/>
    </source>
</evidence>
<dbReference type="PANTHER" id="PTHR44688:SF16">
    <property type="entry name" value="DNA-BINDING TRANSCRIPTIONAL ACTIVATOR DEVR_DOSR"/>
    <property type="match status" value="1"/>
</dbReference>
<dbReference type="RefSeq" id="WP_108950685.1">
    <property type="nucleotide sequence ID" value="NZ_CP022187.1"/>
</dbReference>
<feature type="domain" description="HTH luxR-type" evidence="7">
    <location>
        <begin position="135"/>
        <end position="200"/>
    </location>
</feature>
<dbReference type="CDD" id="cd06170">
    <property type="entry name" value="LuxR_C_like"/>
    <property type="match status" value="1"/>
</dbReference>
<evidence type="ECO:0000256" key="2">
    <source>
        <dbReference type="ARBA" id="ARBA00023012"/>
    </source>
</evidence>
<gene>
    <name evidence="9" type="ORF">CEW83_18560</name>
</gene>
<keyword evidence="4 9" id="KW-0238">DNA-binding</keyword>
<accession>A0A2U8GVC7</accession>
<evidence type="ECO:0000256" key="5">
    <source>
        <dbReference type="ARBA" id="ARBA00023163"/>
    </source>
</evidence>
<dbReference type="Gene3D" id="3.40.50.2300">
    <property type="match status" value="1"/>
</dbReference>
<keyword evidence="3" id="KW-0805">Transcription regulation</keyword>
<dbReference type="PRINTS" id="PR00038">
    <property type="entry name" value="HTHLUXR"/>
</dbReference>
<feature type="modified residue" description="4-aspartylphosphate" evidence="6">
    <location>
        <position position="54"/>
    </location>
</feature>
<evidence type="ECO:0000259" key="8">
    <source>
        <dbReference type="PROSITE" id="PS50110"/>
    </source>
</evidence>
<evidence type="ECO:0000256" key="4">
    <source>
        <dbReference type="ARBA" id="ARBA00023125"/>
    </source>
</evidence>
<protein>
    <submittedName>
        <fullName evidence="9">DNA-binding response regulator</fullName>
    </submittedName>
</protein>
<dbReference type="Pfam" id="PF00072">
    <property type="entry name" value="Response_reg"/>
    <property type="match status" value="1"/>
</dbReference>
<dbReference type="SMART" id="SM00421">
    <property type="entry name" value="HTH_LUXR"/>
    <property type="match status" value="1"/>
</dbReference>
<dbReference type="Proteomes" id="UP000244930">
    <property type="component" value="Chromosome"/>
</dbReference>
<evidence type="ECO:0000256" key="6">
    <source>
        <dbReference type="PROSITE-ProRule" id="PRU00169"/>
    </source>
</evidence>
<dbReference type="PROSITE" id="PS00622">
    <property type="entry name" value="HTH_LUXR_1"/>
    <property type="match status" value="1"/>
</dbReference>
<feature type="domain" description="Response regulatory" evidence="8">
    <location>
        <begin position="5"/>
        <end position="119"/>
    </location>
</feature>
<dbReference type="GO" id="GO:0000160">
    <property type="term" value="P:phosphorelay signal transduction system"/>
    <property type="evidence" value="ECO:0007669"/>
    <property type="project" value="UniProtKB-KW"/>
</dbReference>
<dbReference type="SUPFAM" id="SSF46894">
    <property type="entry name" value="C-terminal effector domain of the bipartite response regulators"/>
    <property type="match status" value="1"/>
</dbReference>
<dbReference type="InterPro" id="IPR001789">
    <property type="entry name" value="Sig_transdc_resp-reg_receiver"/>
</dbReference>
<dbReference type="AlphaFoldDB" id="A0A2U8GVC7"/>
<keyword evidence="5" id="KW-0804">Transcription</keyword>
<reference evidence="9 10" key="1">
    <citation type="submission" date="2017-06" db="EMBL/GenBank/DDBJ databases">
        <title>Azoarcus.</title>
        <authorList>
            <person name="Woo J.-H."/>
            <person name="Kim H.-S."/>
        </authorList>
    </citation>
    <scope>NUCLEOTIDE SEQUENCE [LARGE SCALE GENOMIC DNA]</scope>
    <source>
        <strain evidence="9 10">TSPY31</strain>
    </source>
</reference>
<dbReference type="InterPro" id="IPR000792">
    <property type="entry name" value="Tscrpt_reg_LuxR_C"/>
</dbReference>
<dbReference type="SMART" id="SM00448">
    <property type="entry name" value="REC"/>
    <property type="match status" value="1"/>
</dbReference>
<dbReference type="InterPro" id="IPR016032">
    <property type="entry name" value="Sig_transdc_resp-reg_C-effctor"/>
</dbReference>
<name>A0A2U8GVC7_9RHOO</name>
<keyword evidence="2" id="KW-0902">Two-component regulatory system</keyword>
<dbReference type="CDD" id="cd17537">
    <property type="entry name" value="REC_FixJ"/>
    <property type="match status" value="1"/>
</dbReference>
<dbReference type="SUPFAM" id="SSF52172">
    <property type="entry name" value="CheY-like"/>
    <property type="match status" value="1"/>
</dbReference>
<dbReference type="InterPro" id="IPR011006">
    <property type="entry name" value="CheY-like_superfamily"/>
</dbReference>
<dbReference type="Pfam" id="PF00196">
    <property type="entry name" value="GerE"/>
    <property type="match status" value="1"/>
</dbReference>
<evidence type="ECO:0000259" key="7">
    <source>
        <dbReference type="PROSITE" id="PS50043"/>
    </source>
</evidence>
<dbReference type="FunFam" id="3.40.50.2300:FF:000018">
    <property type="entry name" value="DNA-binding transcriptional regulator NtrC"/>
    <property type="match status" value="1"/>
</dbReference>
<proteinExistence type="predicted"/>
<evidence type="ECO:0000256" key="1">
    <source>
        <dbReference type="ARBA" id="ARBA00022553"/>
    </source>
</evidence>
<sequence>MTQACAHIIDDDEAIRDALQWQFRTRGVACRMWPGAEDFLAAWQPEWRGCIVLDIRMEGMSGLECFDALIERNCTLPVIFITGHGDVPMAVSALKKGAFDFIEKPFNDNDLIEHVQRAFERDAASQQAAADRDTVEARLATLTAREREVMELILEGKFNKVIADELSISMRTVEAHRSRVFDKMQVRSAVELAQMLTTLRS</sequence>
<keyword evidence="10" id="KW-1185">Reference proteome</keyword>
<dbReference type="GO" id="GO:0006355">
    <property type="term" value="P:regulation of DNA-templated transcription"/>
    <property type="evidence" value="ECO:0007669"/>
    <property type="project" value="InterPro"/>
</dbReference>
<dbReference type="PROSITE" id="PS50110">
    <property type="entry name" value="RESPONSE_REGULATORY"/>
    <property type="match status" value="1"/>
</dbReference>
<dbReference type="KEGG" id="acom:CEW83_18560"/>
<evidence type="ECO:0000313" key="10">
    <source>
        <dbReference type="Proteomes" id="UP000244930"/>
    </source>
</evidence>
<keyword evidence="1 6" id="KW-0597">Phosphoprotein</keyword>
<dbReference type="PANTHER" id="PTHR44688">
    <property type="entry name" value="DNA-BINDING TRANSCRIPTIONAL ACTIVATOR DEVR_DOSR"/>
    <property type="match status" value="1"/>
</dbReference>
<dbReference type="EMBL" id="CP022187">
    <property type="protein sequence ID" value="AWI76986.1"/>
    <property type="molecule type" value="Genomic_DNA"/>
</dbReference>
<dbReference type="InterPro" id="IPR036388">
    <property type="entry name" value="WH-like_DNA-bd_sf"/>
</dbReference>
<dbReference type="PROSITE" id="PS50043">
    <property type="entry name" value="HTH_LUXR_2"/>
    <property type="match status" value="1"/>
</dbReference>
<organism evidence="9 10">
    <name type="scientific">Parazoarcus communis</name>
    <dbReference type="NCBI Taxonomy" id="41977"/>
    <lineage>
        <taxon>Bacteria</taxon>
        <taxon>Pseudomonadati</taxon>
        <taxon>Pseudomonadota</taxon>
        <taxon>Betaproteobacteria</taxon>
        <taxon>Rhodocyclales</taxon>
        <taxon>Zoogloeaceae</taxon>
        <taxon>Parazoarcus</taxon>
    </lineage>
</organism>
<dbReference type="Gene3D" id="1.10.10.10">
    <property type="entry name" value="Winged helix-like DNA-binding domain superfamily/Winged helix DNA-binding domain"/>
    <property type="match status" value="1"/>
</dbReference>
<dbReference type="GO" id="GO:0003677">
    <property type="term" value="F:DNA binding"/>
    <property type="evidence" value="ECO:0007669"/>
    <property type="project" value="UniProtKB-KW"/>
</dbReference>
<evidence type="ECO:0000313" key="9">
    <source>
        <dbReference type="EMBL" id="AWI76986.1"/>
    </source>
</evidence>